<dbReference type="PANTHER" id="PTHR36121">
    <property type="entry name" value="PROTEIN SXY"/>
    <property type="match status" value="1"/>
</dbReference>
<organism evidence="3 4">
    <name type="scientific">Pantoea osteomyelitidis</name>
    <dbReference type="NCBI Taxonomy" id="3230026"/>
    <lineage>
        <taxon>Bacteria</taxon>
        <taxon>Pseudomonadati</taxon>
        <taxon>Pseudomonadota</taxon>
        <taxon>Gammaproteobacteria</taxon>
        <taxon>Enterobacterales</taxon>
        <taxon>Erwiniaceae</taxon>
        <taxon>Pantoea</taxon>
    </lineage>
</organism>
<dbReference type="Gene3D" id="1.10.150.20">
    <property type="entry name" value="5' to 3' exonuclease, C-terminal subdomain"/>
    <property type="match status" value="1"/>
</dbReference>
<dbReference type="Pfam" id="PF04994">
    <property type="entry name" value="TfoX_C"/>
    <property type="match status" value="1"/>
</dbReference>
<feature type="domain" description="TfoX C-terminal" evidence="2">
    <location>
        <begin position="115"/>
        <end position="194"/>
    </location>
</feature>
<sequence>MKKSLQVIEQSRQQLAALGNIESRTQFGGYALSVEKVVFALINEGELYLRASEALRGYAAERALPLLVSRKRGIPVILDYYKVDDTLWRNPDRLLTLSQASLQEARIHHDRKNISQRLKDLPNLSLRIEMMLRQVGICTAAHLREAGAKQSWLKLKALNKHLGLKTLLALQGAISGQHQAALPQEVKTELNEWYLKAIGQEALPDTLNP</sequence>
<dbReference type="PANTHER" id="PTHR36121:SF1">
    <property type="entry name" value="PROTEIN SXY"/>
    <property type="match status" value="1"/>
</dbReference>
<dbReference type="Pfam" id="PF04993">
    <property type="entry name" value="TfoX_N"/>
    <property type="match status" value="1"/>
</dbReference>
<dbReference type="Proteomes" id="UP001611251">
    <property type="component" value="Unassembled WGS sequence"/>
</dbReference>
<dbReference type="InterPro" id="IPR047525">
    <property type="entry name" value="TfoX-like"/>
</dbReference>
<dbReference type="InterPro" id="IPR007076">
    <property type="entry name" value="TfoX_N"/>
</dbReference>
<evidence type="ECO:0000259" key="2">
    <source>
        <dbReference type="Pfam" id="PF04994"/>
    </source>
</evidence>
<accession>A0ABW7PUR9</accession>
<dbReference type="InterPro" id="IPR007077">
    <property type="entry name" value="TfoX_C"/>
</dbReference>
<proteinExistence type="predicted"/>
<dbReference type="EMBL" id="JBGFSN010000004">
    <property type="protein sequence ID" value="MFH8134037.1"/>
    <property type="molecule type" value="Genomic_DNA"/>
</dbReference>
<dbReference type="RefSeq" id="WP_397213490.1">
    <property type="nucleotide sequence ID" value="NZ_JBGFSN010000004.1"/>
</dbReference>
<dbReference type="PIRSF" id="PIRSF028788">
    <property type="entry name" value="TfoX_Sxy"/>
    <property type="match status" value="1"/>
</dbReference>
<dbReference type="InterPro" id="IPR026256">
    <property type="entry name" value="TfoX-like_gammaprotbact"/>
</dbReference>
<protein>
    <submittedName>
        <fullName evidence="3">TfoX/Sxy family DNA transformation protein</fullName>
    </submittedName>
</protein>
<evidence type="ECO:0000313" key="4">
    <source>
        <dbReference type="Proteomes" id="UP001611251"/>
    </source>
</evidence>
<evidence type="ECO:0000313" key="3">
    <source>
        <dbReference type="EMBL" id="MFH8134037.1"/>
    </source>
</evidence>
<gene>
    <name evidence="3" type="ORF">ABU178_07590</name>
</gene>
<evidence type="ECO:0000259" key="1">
    <source>
        <dbReference type="Pfam" id="PF04993"/>
    </source>
</evidence>
<name>A0ABW7PUR9_9GAMM</name>
<comment type="caution">
    <text evidence="3">The sequence shown here is derived from an EMBL/GenBank/DDBJ whole genome shotgun (WGS) entry which is preliminary data.</text>
</comment>
<reference evidence="3 4" key="1">
    <citation type="submission" date="2024-08" db="EMBL/GenBank/DDBJ databases">
        <title>Pantoea ronii - a newly identified human opportunistic pathogen.</title>
        <authorList>
            <person name="Keidar-Friedman D."/>
            <person name="Sorek N."/>
            <person name="Leshin-Carmel D."/>
            <person name="Tsur A."/>
            <person name="Amsalem M."/>
            <person name="Tolkach D."/>
            <person name="Brosh-Nissimov T."/>
        </authorList>
    </citation>
    <scope>NUCLEOTIDE SEQUENCE [LARGE SCALE GENOMIC DNA]</scope>
    <source>
        <strain evidence="3 4">AA23256</strain>
    </source>
</reference>
<keyword evidence="4" id="KW-1185">Reference proteome</keyword>
<feature type="domain" description="TfoX N-terminal" evidence="1">
    <location>
        <begin position="13"/>
        <end position="105"/>
    </location>
</feature>
<dbReference type="SUPFAM" id="SSF159894">
    <property type="entry name" value="YgaC/TfoX-N like"/>
    <property type="match status" value="1"/>
</dbReference>
<dbReference type="Gene3D" id="3.30.1460.30">
    <property type="entry name" value="YgaC/TfoX-N like chaperone"/>
    <property type="match status" value="1"/>
</dbReference>